<keyword evidence="1" id="KW-0812">Transmembrane</keyword>
<reference evidence="2 3" key="1">
    <citation type="submission" date="2018-11" db="EMBL/GenBank/DDBJ databases">
        <title>Genome sequence of Saitozyma podzolica DSM 27192.</title>
        <authorList>
            <person name="Aliyu H."/>
            <person name="Gorte O."/>
            <person name="Ochsenreither K."/>
        </authorList>
    </citation>
    <scope>NUCLEOTIDE SEQUENCE [LARGE SCALE GENOMIC DNA]</scope>
    <source>
        <strain evidence="2 3">DSM 27192</strain>
    </source>
</reference>
<dbReference type="Proteomes" id="UP000279259">
    <property type="component" value="Unassembled WGS sequence"/>
</dbReference>
<feature type="transmembrane region" description="Helical" evidence="1">
    <location>
        <begin position="222"/>
        <end position="242"/>
    </location>
</feature>
<evidence type="ECO:0000313" key="2">
    <source>
        <dbReference type="EMBL" id="RSH93059.1"/>
    </source>
</evidence>
<keyword evidence="1" id="KW-1133">Transmembrane helix</keyword>
<comment type="caution">
    <text evidence="2">The sequence shown here is derived from an EMBL/GenBank/DDBJ whole genome shotgun (WGS) entry which is preliminary data.</text>
</comment>
<dbReference type="PANTHER" id="PTHR42024:SF1">
    <property type="entry name" value="AMINO ACID PERMEASE_ SLC12A DOMAIN-CONTAINING PROTEIN"/>
    <property type="match status" value="1"/>
</dbReference>
<name>A0A427YPR0_9TREE</name>
<feature type="transmembrane region" description="Helical" evidence="1">
    <location>
        <begin position="248"/>
        <end position="270"/>
    </location>
</feature>
<gene>
    <name evidence="2" type="ORF">EHS25_007412</name>
</gene>
<organism evidence="2 3">
    <name type="scientific">Saitozyma podzolica</name>
    <dbReference type="NCBI Taxonomy" id="1890683"/>
    <lineage>
        <taxon>Eukaryota</taxon>
        <taxon>Fungi</taxon>
        <taxon>Dikarya</taxon>
        <taxon>Basidiomycota</taxon>
        <taxon>Agaricomycotina</taxon>
        <taxon>Tremellomycetes</taxon>
        <taxon>Tremellales</taxon>
        <taxon>Trimorphomycetaceae</taxon>
        <taxon>Saitozyma</taxon>
    </lineage>
</organism>
<keyword evidence="1" id="KW-0472">Membrane</keyword>
<dbReference type="EMBL" id="RSCD01000004">
    <property type="protein sequence ID" value="RSH93059.1"/>
    <property type="molecule type" value="Genomic_DNA"/>
</dbReference>
<evidence type="ECO:0000256" key="1">
    <source>
        <dbReference type="SAM" id="Phobius"/>
    </source>
</evidence>
<sequence length="289" mass="32587">MSSPVTSSSSALKEPHPPPLDYSLHTRKLTITLFWSLVVIDSVFMPIALYFGLQYGTSLDSNAVLSITMAALGGVSLIEYIYRTWRLANPKSDCRCSGAKRYHLDFFHWCFTLMWVFVLAELIYGTTPTLPPMRLLSMPLATVLYTFGTIMLVVDAMRYLRITIPFPLSSQPRGSVPRPAIYPYIEDIVAVDGGGGVTYRKQLSDRYEASPIFRAMLSKLSLFWWIGAESVAALTTVLVFTIPKEPAYVVGWSLPFLWAGIWIAATFWYVKKELGREAKQWSEEVDLGR</sequence>
<keyword evidence="3" id="KW-1185">Reference proteome</keyword>
<dbReference type="OrthoDB" id="4838853at2759"/>
<dbReference type="PANTHER" id="PTHR42024">
    <property type="entry name" value="AMINO ACID PERMEASE_ SLC12A DOMAIN-CONTAINING PROTEIN"/>
    <property type="match status" value="1"/>
</dbReference>
<dbReference type="AlphaFoldDB" id="A0A427YPR0"/>
<proteinExistence type="predicted"/>
<feature type="transmembrane region" description="Helical" evidence="1">
    <location>
        <begin position="29"/>
        <end position="51"/>
    </location>
</feature>
<protein>
    <submittedName>
        <fullName evidence="2">Uncharacterized protein</fullName>
    </submittedName>
</protein>
<dbReference type="STRING" id="1890683.A0A427YPR0"/>
<accession>A0A427YPR0</accession>
<evidence type="ECO:0000313" key="3">
    <source>
        <dbReference type="Proteomes" id="UP000279259"/>
    </source>
</evidence>
<feature type="transmembrane region" description="Helical" evidence="1">
    <location>
        <begin position="102"/>
        <end position="124"/>
    </location>
</feature>
<feature type="transmembrane region" description="Helical" evidence="1">
    <location>
        <begin position="63"/>
        <end position="82"/>
    </location>
</feature>
<feature type="transmembrane region" description="Helical" evidence="1">
    <location>
        <begin position="136"/>
        <end position="154"/>
    </location>
</feature>